<dbReference type="OrthoDB" id="3020558at2759"/>
<dbReference type="EMBL" id="KN831813">
    <property type="protein sequence ID" value="KIM35856.1"/>
    <property type="molecule type" value="Genomic_DNA"/>
</dbReference>
<evidence type="ECO:0000313" key="3">
    <source>
        <dbReference type="Proteomes" id="UP000053424"/>
    </source>
</evidence>
<feature type="region of interest" description="Disordered" evidence="1">
    <location>
        <begin position="278"/>
        <end position="303"/>
    </location>
</feature>
<reference evidence="3" key="2">
    <citation type="submission" date="2015-01" db="EMBL/GenBank/DDBJ databases">
        <title>Evolutionary Origins and Diversification of the Mycorrhizal Mutualists.</title>
        <authorList>
            <consortium name="DOE Joint Genome Institute"/>
            <consortium name="Mycorrhizal Genomics Consortium"/>
            <person name="Kohler A."/>
            <person name="Kuo A."/>
            <person name="Nagy L.G."/>
            <person name="Floudas D."/>
            <person name="Copeland A."/>
            <person name="Barry K.W."/>
            <person name="Cichocki N."/>
            <person name="Veneault-Fourrey C."/>
            <person name="LaButti K."/>
            <person name="Lindquist E.A."/>
            <person name="Lipzen A."/>
            <person name="Lundell T."/>
            <person name="Morin E."/>
            <person name="Murat C."/>
            <person name="Riley R."/>
            <person name="Ohm R."/>
            <person name="Sun H."/>
            <person name="Tunlid A."/>
            <person name="Henrissat B."/>
            <person name="Grigoriev I.V."/>
            <person name="Hibbett D.S."/>
            <person name="Martin F."/>
        </authorList>
    </citation>
    <scope>NUCLEOTIDE SEQUENCE [LARGE SCALE GENOMIC DNA]</scope>
    <source>
        <strain evidence="3">h7</strain>
    </source>
</reference>
<dbReference type="AlphaFoldDB" id="A0A0C3BWU1"/>
<reference evidence="2 3" key="1">
    <citation type="submission" date="2014-04" db="EMBL/GenBank/DDBJ databases">
        <authorList>
            <consortium name="DOE Joint Genome Institute"/>
            <person name="Kuo A."/>
            <person name="Gay G."/>
            <person name="Dore J."/>
            <person name="Kohler A."/>
            <person name="Nagy L.G."/>
            <person name="Floudas D."/>
            <person name="Copeland A."/>
            <person name="Barry K.W."/>
            <person name="Cichocki N."/>
            <person name="Veneault-Fourrey C."/>
            <person name="LaButti K."/>
            <person name="Lindquist E.A."/>
            <person name="Lipzen A."/>
            <person name="Lundell T."/>
            <person name="Morin E."/>
            <person name="Murat C."/>
            <person name="Sun H."/>
            <person name="Tunlid A."/>
            <person name="Henrissat B."/>
            <person name="Grigoriev I.V."/>
            <person name="Hibbett D.S."/>
            <person name="Martin F."/>
            <person name="Nordberg H.P."/>
            <person name="Cantor M.N."/>
            <person name="Hua S.X."/>
        </authorList>
    </citation>
    <scope>NUCLEOTIDE SEQUENCE [LARGE SCALE GENOMIC DNA]</scope>
    <source>
        <strain evidence="3">h7</strain>
    </source>
</reference>
<proteinExistence type="predicted"/>
<dbReference type="STRING" id="686832.A0A0C3BWU1"/>
<dbReference type="Proteomes" id="UP000053424">
    <property type="component" value="Unassembled WGS sequence"/>
</dbReference>
<organism evidence="2 3">
    <name type="scientific">Hebeloma cylindrosporum</name>
    <dbReference type="NCBI Taxonomy" id="76867"/>
    <lineage>
        <taxon>Eukaryota</taxon>
        <taxon>Fungi</taxon>
        <taxon>Dikarya</taxon>
        <taxon>Basidiomycota</taxon>
        <taxon>Agaricomycotina</taxon>
        <taxon>Agaricomycetes</taxon>
        <taxon>Agaricomycetidae</taxon>
        <taxon>Agaricales</taxon>
        <taxon>Agaricineae</taxon>
        <taxon>Hymenogastraceae</taxon>
        <taxon>Hebeloma</taxon>
    </lineage>
</organism>
<name>A0A0C3BWU1_HEBCY</name>
<protein>
    <submittedName>
        <fullName evidence="2">Uncharacterized protein</fullName>
    </submittedName>
</protein>
<evidence type="ECO:0000256" key="1">
    <source>
        <dbReference type="SAM" id="MobiDB-lite"/>
    </source>
</evidence>
<evidence type="ECO:0000313" key="2">
    <source>
        <dbReference type="EMBL" id="KIM35856.1"/>
    </source>
</evidence>
<keyword evidence="3" id="KW-1185">Reference proteome</keyword>
<gene>
    <name evidence="2" type="ORF">M413DRAFT_325858</name>
</gene>
<sequence>MQIPEVDKIMAFAIKYHAEDELFLMFGNVIRRQPLSIPFVTEWIEKYPQLTFALLRAFPPSEDGQLPDDLGVLTYAIVRNIIRSANDTRIAALVGLEKVAKSIGLMDLKHYIDLLMLTALSVRAKDLVQEVLLVLNDSRLQYCPDSPAATYGHKHALSIAFDRAEEAADECPCNKDGRPRKMQKVAPAQAKLKFGPDYLTSGQVIATTRIDARSSIRLHSHVRLRAASKADGWLDVHTVMDGVVTHSSKGELKINLLQPAPPEMEVIDWNMYDAGSTGKRHPSLIQESGEKKNDSHYVSLSDK</sequence>
<feature type="compositionally biased region" description="Basic and acidic residues" evidence="1">
    <location>
        <begin position="288"/>
        <end position="303"/>
    </location>
</feature>
<dbReference type="HOGENOM" id="CLU_918481_0_0_1"/>
<accession>A0A0C3BWU1</accession>